<dbReference type="EMBL" id="MU796330">
    <property type="protein sequence ID" value="KAJ3804082.1"/>
    <property type="molecule type" value="Genomic_DNA"/>
</dbReference>
<dbReference type="Proteomes" id="UP001163835">
    <property type="component" value="Unassembled WGS sequence"/>
</dbReference>
<evidence type="ECO:0000313" key="1">
    <source>
        <dbReference type="EMBL" id="KAJ3804082.1"/>
    </source>
</evidence>
<protein>
    <submittedName>
        <fullName evidence="1">Uncharacterized protein</fullName>
    </submittedName>
</protein>
<gene>
    <name evidence="1" type="ORF">F5876DRAFT_70926</name>
</gene>
<name>A0ACC1THH4_9AGAR</name>
<accession>A0ACC1THH4</accession>
<evidence type="ECO:0000313" key="2">
    <source>
        <dbReference type="Proteomes" id="UP001163835"/>
    </source>
</evidence>
<sequence>MSLQGTPTSAHKKSPARSQSDSVELVVKAKTSPQHHYSTSSHSSAGLLSPENSVPSVSVGPASNVPSMWTAGEDSFDGDFSMDLDMITEENSDTLLGGDSELMPLLNEINTLHNRKITSYKRLLERTQHSSAAQLHALQAEVRVLREQLQNGGGGRRTGNRGLRIGNGQDELDGGGYLCSSCGGQGGKGKKRYRAGSRGFESAGVLDERLAVIESQMAQLLVETRALRKQMARNSGYFKIGERNAAIAEEEEDCRG</sequence>
<keyword evidence="2" id="KW-1185">Reference proteome</keyword>
<proteinExistence type="predicted"/>
<reference evidence="1" key="1">
    <citation type="submission" date="2022-09" db="EMBL/GenBank/DDBJ databases">
        <title>A Global Phylogenomic Analysis of the Shiitake Genus Lentinula.</title>
        <authorList>
            <consortium name="DOE Joint Genome Institute"/>
            <person name="Sierra-Patev S."/>
            <person name="Min B."/>
            <person name="Naranjo-Ortiz M."/>
            <person name="Looney B."/>
            <person name="Konkel Z."/>
            <person name="Slot J.C."/>
            <person name="Sakamoto Y."/>
            <person name="Steenwyk J.L."/>
            <person name="Rokas A."/>
            <person name="Carro J."/>
            <person name="Camarero S."/>
            <person name="Ferreira P."/>
            <person name="Molpeceres G."/>
            <person name="Ruiz-Duenas F.J."/>
            <person name="Serrano A."/>
            <person name="Henrissat B."/>
            <person name="Drula E."/>
            <person name="Hughes K.W."/>
            <person name="Mata J.L."/>
            <person name="Ishikawa N.K."/>
            <person name="Vargas-Isla R."/>
            <person name="Ushijima S."/>
            <person name="Smith C.A."/>
            <person name="Ahrendt S."/>
            <person name="Andreopoulos W."/>
            <person name="He G."/>
            <person name="Labutti K."/>
            <person name="Lipzen A."/>
            <person name="Ng V."/>
            <person name="Riley R."/>
            <person name="Sandor L."/>
            <person name="Barry K."/>
            <person name="Martinez A.T."/>
            <person name="Xiao Y."/>
            <person name="Gibbons J.G."/>
            <person name="Terashima K."/>
            <person name="Grigoriev I.V."/>
            <person name="Hibbett D.S."/>
        </authorList>
    </citation>
    <scope>NUCLEOTIDE SEQUENCE</scope>
    <source>
        <strain evidence="1">TMI1499</strain>
    </source>
</reference>
<comment type="caution">
    <text evidence="1">The sequence shown here is derived from an EMBL/GenBank/DDBJ whole genome shotgun (WGS) entry which is preliminary data.</text>
</comment>
<organism evidence="1 2">
    <name type="scientific">Lentinula aff. lateritia</name>
    <dbReference type="NCBI Taxonomy" id="2804960"/>
    <lineage>
        <taxon>Eukaryota</taxon>
        <taxon>Fungi</taxon>
        <taxon>Dikarya</taxon>
        <taxon>Basidiomycota</taxon>
        <taxon>Agaricomycotina</taxon>
        <taxon>Agaricomycetes</taxon>
        <taxon>Agaricomycetidae</taxon>
        <taxon>Agaricales</taxon>
        <taxon>Marasmiineae</taxon>
        <taxon>Omphalotaceae</taxon>
        <taxon>Lentinula</taxon>
    </lineage>
</organism>